<accession>A0A543NFK6</accession>
<dbReference type="Proteomes" id="UP000317422">
    <property type="component" value="Unassembled WGS sequence"/>
</dbReference>
<dbReference type="EMBL" id="VFQC01000001">
    <property type="protein sequence ID" value="TQN30623.1"/>
    <property type="molecule type" value="Genomic_DNA"/>
</dbReference>
<gene>
    <name evidence="1" type="ORF">FHX37_0505</name>
</gene>
<keyword evidence="2" id="KW-1185">Reference proteome</keyword>
<dbReference type="OrthoDB" id="3436365at2"/>
<organism evidence="1 2">
    <name type="scientific">Haloactinospora alba</name>
    <dbReference type="NCBI Taxonomy" id="405555"/>
    <lineage>
        <taxon>Bacteria</taxon>
        <taxon>Bacillati</taxon>
        <taxon>Actinomycetota</taxon>
        <taxon>Actinomycetes</taxon>
        <taxon>Streptosporangiales</taxon>
        <taxon>Nocardiopsidaceae</taxon>
        <taxon>Haloactinospora</taxon>
    </lineage>
</organism>
<proteinExistence type="predicted"/>
<dbReference type="AlphaFoldDB" id="A0A543NFK6"/>
<comment type="caution">
    <text evidence="1">The sequence shown here is derived from an EMBL/GenBank/DDBJ whole genome shotgun (WGS) entry which is preliminary data.</text>
</comment>
<evidence type="ECO:0000313" key="1">
    <source>
        <dbReference type="EMBL" id="TQN30623.1"/>
    </source>
</evidence>
<protein>
    <submittedName>
        <fullName evidence="1">Uncharacterized protein</fullName>
    </submittedName>
</protein>
<evidence type="ECO:0000313" key="2">
    <source>
        <dbReference type="Proteomes" id="UP000317422"/>
    </source>
</evidence>
<reference evidence="1 2" key="1">
    <citation type="submission" date="2019-06" db="EMBL/GenBank/DDBJ databases">
        <title>Sequencing the genomes of 1000 actinobacteria strains.</title>
        <authorList>
            <person name="Klenk H.-P."/>
        </authorList>
    </citation>
    <scope>NUCLEOTIDE SEQUENCE [LARGE SCALE GENOMIC DNA]</scope>
    <source>
        <strain evidence="1 2">DSM 45015</strain>
    </source>
</reference>
<sequence length="179" mass="19340">MPWPWFAGQVITADDLNRSRTRQVVQAANQEVESSTTLVPTEVSIPVEAGATYWVYTVIAYSAASTQVTGAGGLRWSWDVPTGTAMPRVTAAYSLEDPDNDEDLNTGGNVILRSPSASTEMRAEGTHVDNFNSVHENAILQVGGASGTATLQFAQWSSSSTPTILRGILRTRSFYTRVQ</sequence>
<dbReference type="RefSeq" id="WP_141921855.1">
    <property type="nucleotide sequence ID" value="NZ_VFQC01000001.1"/>
</dbReference>
<name>A0A543NFK6_9ACTN</name>